<dbReference type="InterPro" id="IPR005358">
    <property type="entry name" value="Puta_zinc/iron-chelating_dom"/>
</dbReference>
<evidence type="ECO:0000313" key="2">
    <source>
        <dbReference type="Proteomes" id="UP001268683"/>
    </source>
</evidence>
<proteinExistence type="predicted"/>
<accession>A0AA52H9A6</accession>
<name>A0AA52H9A6_9PROT</name>
<dbReference type="KEGG" id="tmk:QGN29_12160"/>
<gene>
    <name evidence="1" type="ORF">QGN29_12160</name>
</gene>
<dbReference type="AlphaFoldDB" id="A0AA52H9A6"/>
<dbReference type="EMBL" id="CP123872">
    <property type="protein sequence ID" value="WND02302.1"/>
    <property type="molecule type" value="Genomic_DNA"/>
</dbReference>
<keyword evidence="2" id="KW-1185">Reference proteome</keyword>
<dbReference type="Proteomes" id="UP001268683">
    <property type="component" value="Chromosome"/>
</dbReference>
<sequence>MTINNESLLSQDANQLCQSCGLCCNGTTFSHVDISKNENKTLKSLGIPTELRKNGTQAIFALPCPKLLDTQCSIYNDRPKICRDYHCRLHKAVKDGSLDKDQALSYVKEIKRLKSEMADYIQKYDLKIETTCKDPLALLSLWSEESPKRAVNFYDALVRLAKNLQAKRTTEFLSEEDLTFIDNSLKINDIIHKHMSKSNTLKAYQTLSNKENTQEN</sequence>
<organism evidence="1 2">
    <name type="scientific">Temperatibacter marinus</name>
    <dbReference type="NCBI Taxonomy" id="1456591"/>
    <lineage>
        <taxon>Bacteria</taxon>
        <taxon>Pseudomonadati</taxon>
        <taxon>Pseudomonadota</taxon>
        <taxon>Alphaproteobacteria</taxon>
        <taxon>Kordiimonadales</taxon>
        <taxon>Temperatibacteraceae</taxon>
        <taxon>Temperatibacter</taxon>
    </lineage>
</organism>
<evidence type="ECO:0000313" key="1">
    <source>
        <dbReference type="EMBL" id="WND02302.1"/>
    </source>
</evidence>
<protein>
    <submittedName>
        <fullName evidence="1">YkgJ family cysteine cluster protein</fullName>
    </submittedName>
</protein>
<dbReference type="Pfam" id="PF03692">
    <property type="entry name" value="CxxCxxCC"/>
    <property type="match status" value="1"/>
</dbReference>
<reference evidence="1" key="1">
    <citation type="submission" date="2023-04" db="EMBL/GenBank/DDBJ databases">
        <title>Complete genome sequence of Temperatibacter marinus.</title>
        <authorList>
            <person name="Rong J.-C."/>
            <person name="Yi M.-L."/>
            <person name="Zhao Q."/>
        </authorList>
    </citation>
    <scope>NUCLEOTIDE SEQUENCE</scope>
    <source>
        <strain evidence="1">NBRC 110045</strain>
    </source>
</reference>